<keyword evidence="4 13" id="KW-0812">Transmembrane</keyword>
<keyword evidence="2 13" id="KW-0813">Transport</keyword>
<dbReference type="PANTHER" id="PTHR30081">
    <property type="entry name" value="PROTEIN-EXPORT MEMBRANE PROTEIN SEC"/>
    <property type="match status" value="1"/>
</dbReference>
<dbReference type="InterPro" id="IPR022645">
    <property type="entry name" value="SecD/SecF_bac"/>
</dbReference>
<accession>A0A0C1TL20</accession>
<sequence>MQIIGKTNFDFMGKKKITFVISAIVALLGFLGIGQIAMGTANMGIDFSGGTAVQLNFSQPVPIDQARQALAKHGFRDANLQEITGGNKLLVKVGKATHVQGPVADAIQDAFHKELTGNRFVVESSTEIGPAIGDKLRRDTLVAIAVSMVGILIYIAWRFDFAFGMGALAATLHDVLAMFAIFFVMQKEINLLFITAVLTIAGYSLTDTVVVFDRIRENLHKNVKDSLTAICNFSINEVLSRTIITALTTFLATAALFFFGGDVIHDFAFALLMGIIVGVYSSVFVASPIVVLWGERNKETKA</sequence>
<organism evidence="15 16">
    <name type="scientific">Geobacter soli</name>
    <dbReference type="NCBI Taxonomy" id="1510391"/>
    <lineage>
        <taxon>Bacteria</taxon>
        <taxon>Pseudomonadati</taxon>
        <taxon>Thermodesulfobacteriota</taxon>
        <taxon>Desulfuromonadia</taxon>
        <taxon>Geobacterales</taxon>
        <taxon>Geobacteraceae</taxon>
        <taxon>Geobacter</taxon>
    </lineage>
</organism>
<evidence type="ECO:0000256" key="1">
    <source>
        <dbReference type="ARBA" id="ARBA00004651"/>
    </source>
</evidence>
<evidence type="ECO:0000256" key="12">
    <source>
        <dbReference type="ARBA" id="ARBA00065973"/>
    </source>
</evidence>
<name>A0A0C1TL20_9BACT</name>
<evidence type="ECO:0000313" key="16">
    <source>
        <dbReference type="Proteomes" id="UP000031433"/>
    </source>
</evidence>
<evidence type="ECO:0000256" key="6">
    <source>
        <dbReference type="ARBA" id="ARBA00022989"/>
    </source>
</evidence>
<evidence type="ECO:0000256" key="5">
    <source>
        <dbReference type="ARBA" id="ARBA00022927"/>
    </source>
</evidence>
<feature type="domain" description="Protein export membrane protein SecD/SecF C-terminal" evidence="14">
    <location>
        <begin position="119"/>
        <end position="295"/>
    </location>
</feature>
<feature type="transmembrane region" description="Helical" evidence="13">
    <location>
        <begin position="267"/>
        <end position="293"/>
    </location>
</feature>
<evidence type="ECO:0000256" key="13">
    <source>
        <dbReference type="HAMAP-Rule" id="MF_01464"/>
    </source>
</evidence>
<feature type="transmembrane region" description="Helical" evidence="13">
    <location>
        <begin position="191"/>
        <end position="212"/>
    </location>
</feature>
<dbReference type="GO" id="GO:0043952">
    <property type="term" value="P:protein transport by the Sec complex"/>
    <property type="evidence" value="ECO:0007669"/>
    <property type="project" value="UniProtKB-UniRule"/>
</dbReference>
<dbReference type="InterPro" id="IPR022813">
    <property type="entry name" value="SecD/SecF_arch_bac"/>
</dbReference>
<dbReference type="GO" id="GO:0015450">
    <property type="term" value="F:protein-transporting ATPase activity"/>
    <property type="evidence" value="ECO:0007669"/>
    <property type="project" value="InterPro"/>
</dbReference>
<evidence type="ECO:0000313" key="15">
    <source>
        <dbReference type="EMBL" id="KIE41529.1"/>
    </source>
</evidence>
<comment type="function">
    <text evidence="9 13">Part of the Sec protein translocase complex. Interacts with the SecYEG preprotein conducting channel. SecDF uses the proton motive force (PMF) to complete protein translocation after the ATP-dependent function of SecA.</text>
</comment>
<dbReference type="InterPro" id="IPR055344">
    <property type="entry name" value="SecD_SecF_C_bact"/>
</dbReference>
<evidence type="ECO:0000256" key="10">
    <source>
        <dbReference type="ARBA" id="ARBA00060856"/>
    </source>
</evidence>
<dbReference type="NCBIfam" id="TIGR00966">
    <property type="entry name" value="transloc_SecF"/>
    <property type="match status" value="1"/>
</dbReference>
<comment type="similarity">
    <text evidence="10">In the C-terminal section; belongs to the SecD/SecF family. SecF subfamily.</text>
</comment>
<comment type="subcellular location">
    <subcellularLocation>
        <location evidence="1 13">Cell membrane</location>
        <topology evidence="1 13">Multi-pass membrane protein</topology>
    </subcellularLocation>
</comment>
<comment type="similarity">
    <text evidence="11">In the N-terminal section; belongs to the SecD/SecF family. SecD subfamily.</text>
</comment>
<keyword evidence="16" id="KW-1185">Reference proteome</keyword>
<dbReference type="GO" id="GO:0006605">
    <property type="term" value="P:protein targeting"/>
    <property type="evidence" value="ECO:0007669"/>
    <property type="project" value="UniProtKB-UniRule"/>
</dbReference>
<dbReference type="InterPro" id="IPR022646">
    <property type="entry name" value="SecD/SecF_CS"/>
</dbReference>
<dbReference type="Pfam" id="PF02355">
    <property type="entry name" value="SecD_SecF_C"/>
    <property type="match status" value="1"/>
</dbReference>
<evidence type="ECO:0000256" key="4">
    <source>
        <dbReference type="ARBA" id="ARBA00022692"/>
    </source>
</evidence>
<keyword evidence="3 13" id="KW-1003">Cell membrane</keyword>
<keyword evidence="7 13" id="KW-0811">Translocation</keyword>
<feature type="transmembrane region" description="Helical" evidence="13">
    <location>
        <begin position="17"/>
        <end position="38"/>
    </location>
</feature>
<feature type="transmembrane region" description="Helical" evidence="13">
    <location>
        <begin position="140"/>
        <end position="157"/>
    </location>
</feature>
<gene>
    <name evidence="13" type="primary">secF</name>
    <name evidence="15" type="ORF">SE37_02225</name>
</gene>
<dbReference type="InterPro" id="IPR005665">
    <property type="entry name" value="SecF_bac"/>
</dbReference>
<comment type="subunit">
    <text evidence="13">Forms a complex with SecD. Part of the essential Sec protein translocation apparatus which comprises SecA, SecYEG and auxiliary proteins SecDF. Other proteins may also be involved.</text>
</comment>
<dbReference type="FunFam" id="1.20.1640.10:FF:000024">
    <property type="entry name" value="Multifunctional fusion protein"/>
    <property type="match status" value="1"/>
</dbReference>
<proteinExistence type="inferred from homology"/>
<dbReference type="GO" id="GO:0005886">
    <property type="term" value="C:plasma membrane"/>
    <property type="evidence" value="ECO:0007669"/>
    <property type="project" value="UniProtKB-SubCell"/>
</dbReference>
<comment type="subunit">
    <text evidence="12">Part of the essential Sec protein translocation apparatus which comprises SecA, SecYEG and auxiliary proteins SecDF-YajC and YidC.</text>
</comment>
<evidence type="ECO:0000256" key="9">
    <source>
        <dbReference type="ARBA" id="ARBA00059018"/>
    </source>
</evidence>
<protein>
    <recommendedName>
        <fullName evidence="13">Protein-export membrane protein SecF</fullName>
    </recommendedName>
</protein>
<comment type="caution">
    <text evidence="15">The sequence shown here is derived from an EMBL/GenBank/DDBJ whole genome shotgun (WGS) entry which is preliminary data.</text>
</comment>
<evidence type="ECO:0000256" key="7">
    <source>
        <dbReference type="ARBA" id="ARBA00023010"/>
    </source>
</evidence>
<reference evidence="15 16" key="1">
    <citation type="submission" date="2015-01" db="EMBL/GenBank/DDBJ databases">
        <title>Genome sequence of the anaerobic bacterium Geobacter soli GSS01, a dissimilatory Fe(III) reducer from soil.</title>
        <authorList>
            <person name="Yang G."/>
            <person name="Zhou S."/>
        </authorList>
    </citation>
    <scope>NUCLEOTIDE SEQUENCE [LARGE SCALE GENOMIC DNA]</scope>
    <source>
        <strain evidence="15 16">GSS01</strain>
    </source>
</reference>
<evidence type="ECO:0000259" key="14">
    <source>
        <dbReference type="Pfam" id="PF02355"/>
    </source>
</evidence>
<evidence type="ECO:0000256" key="2">
    <source>
        <dbReference type="ARBA" id="ARBA00022448"/>
    </source>
</evidence>
<dbReference type="EMBL" id="JXBL01000001">
    <property type="protein sequence ID" value="KIE41529.1"/>
    <property type="molecule type" value="Genomic_DNA"/>
</dbReference>
<dbReference type="Proteomes" id="UP000031433">
    <property type="component" value="Unassembled WGS sequence"/>
</dbReference>
<evidence type="ECO:0000256" key="3">
    <source>
        <dbReference type="ARBA" id="ARBA00022475"/>
    </source>
</evidence>
<keyword evidence="6 13" id="KW-1133">Transmembrane helix</keyword>
<dbReference type="PANTHER" id="PTHR30081:SF8">
    <property type="entry name" value="PROTEIN TRANSLOCASE SUBUNIT SECF"/>
    <property type="match status" value="1"/>
</dbReference>
<feature type="transmembrane region" description="Helical" evidence="13">
    <location>
        <begin position="163"/>
        <end position="184"/>
    </location>
</feature>
<dbReference type="GO" id="GO:0065002">
    <property type="term" value="P:intracellular protein transmembrane transport"/>
    <property type="evidence" value="ECO:0007669"/>
    <property type="project" value="UniProtKB-UniRule"/>
</dbReference>
<dbReference type="PRINTS" id="PR01755">
    <property type="entry name" value="SECFTRNLCASE"/>
</dbReference>
<evidence type="ECO:0000256" key="8">
    <source>
        <dbReference type="ARBA" id="ARBA00023136"/>
    </source>
</evidence>
<dbReference type="AlphaFoldDB" id="A0A0C1TL20"/>
<keyword evidence="5 13" id="KW-0653">Protein transport</keyword>
<dbReference type="SUPFAM" id="SSF82866">
    <property type="entry name" value="Multidrug efflux transporter AcrB transmembrane domain"/>
    <property type="match status" value="1"/>
</dbReference>
<feature type="transmembrane region" description="Helical" evidence="13">
    <location>
        <begin position="242"/>
        <end position="260"/>
    </location>
</feature>
<keyword evidence="8 13" id="KW-0472">Membrane</keyword>
<evidence type="ECO:0000256" key="11">
    <source>
        <dbReference type="ARBA" id="ARBA00061053"/>
    </source>
</evidence>
<dbReference type="Gene3D" id="1.20.1640.10">
    <property type="entry name" value="Multidrug efflux transporter AcrB transmembrane domain"/>
    <property type="match status" value="1"/>
</dbReference>
<dbReference type="RefSeq" id="WP_039643313.1">
    <property type="nucleotide sequence ID" value="NZ_JXBL01000001.1"/>
</dbReference>
<dbReference type="InterPro" id="IPR048634">
    <property type="entry name" value="SecD_SecF_C"/>
</dbReference>
<dbReference type="Pfam" id="PF07549">
    <property type="entry name" value="Sec_GG"/>
    <property type="match status" value="1"/>
</dbReference>
<comment type="similarity">
    <text evidence="13">Belongs to the SecD/SecF family. SecF subfamily.</text>
</comment>
<dbReference type="HAMAP" id="MF_01464_B">
    <property type="entry name" value="SecF_B"/>
    <property type="match status" value="1"/>
</dbReference>
<dbReference type="NCBIfam" id="TIGR00916">
    <property type="entry name" value="2A0604s01"/>
    <property type="match status" value="1"/>
</dbReference>